<dbReference type="WBParaSite" id="PSAMB.scaffold3061size19825.g20164.t1">
    <property type="protein sequence ID" value="PSAMB.scaffold3061size19825.g20164.t1"/>
    <property type="gene ID" value="PSAMB.scaffold3061size19825.g20164"/>
</dbReference>
<proteinExistence type="predicted"/>
<evidence type="ECO:0000256" key="1">
    <source>
        <dbReference type="SAM" id="SignalP"/>
    </source>
</evidence>
<reference evidence="3" key="1">
    <citation type="submission" date="2022-11" db="UniProtKB">
        <authorList>
            <consortium name="WormBaseParasite"/>
        </authorList>
    </citation>
    <scope>IDENTIFICATION</scope>
</reference>
<evidence type="ECO:0000313" key="3">
    <source>
        <dbReference type="WBParaSite" id="PSAMB.scaffold3061size19825.g20164.t1"/>
    </source>
</evidence>
<feature type="signal peptide" evidence="1">
    <location>
        <begin position="1"/>
        <end position="20"/>
    </location>
</feature>
<organism evidence="2 3">
    <name type="scientific">Plectus sambesii</name>
    <dbReference type="NCBI Taxonomy" id="2011161"/>
    <lineage>
        <taxon>Eukaryota</taxon>
        <taxon>Metazoa</taxon>
        <taxon>Ecdysozoa</taxon>
        <taxon>Nematoda</taxon>
        <taxon>Chromadorea</taxon>
        <taxon>Plectida</taxon>
        <taxon>Plectina</taxon>
        <taxon>Plectoidea</taxon>
        <taxon>Plectidae</taxon>
        <taxon>Plectus</taxon>
    </lineage>
</organism>
<name>A0A914W310_9BILA</name>
<keyword evidence="1" id="KW-0732">Signal</keyword>
<dbReference type="Proteomes" id="UP000887566">
    <property type="component" value="Unplaced"/>
</dbReference>
<evidence type="ECO:0000313" key="2">
    <source>
        <dbReference type="Proteomes" id="UP000887566"/>
    </source>
</evidence>
<accession>A0A914W310</accession>
<protein>
    <submittedName>
        <fullName evidence="3">Uncharacterized protein</fullName>
    </submittedName>
</protein>
<sequence>MKGFLIVLAVACVVLSFSTAFANTEGAWVQTYNLNADGNPVDDHGRLIVFTPNQDKPIPDVKATFMAEVPLAKPQH</sequence>
<feature type="chain" id="PRO_5036723335" evidence="1">
    <location>
        <begin position="21"/>
        <end position="76"/>
    </location>
</feature>
<dbReference type="AlphaFoldDB" id="A0A914W310"/>
<keyword evidence="2" id="KW-1185">Reference proteome</keyword>